<comment type="similarity">
    <text evidence="4">Belongs to the IL-1 family.</text>
</comment>
<keyword evidence="8" id="KW-0964">Secreted</keyword>
<dbReference type="GO" id="GO:0042119">
    <property type="term" value="P:neutrophil activation"/>
    <property type="evidence" value="ECO:0007669"/>
    <property type="project" value="TreeGrafter"/>
</dbReference>
<evidence type="ECO:0000256" key="8">
    <source>
        <dbReference type="ARBA" id="ARBA00022525"/>
    </source>
</evidence>
<evidence type="ECO:0000256" key="10">
    <source>
        <dbReference type="ARBA" id="ARBA00023198"/>
    </source>
</evidence>
<dbReference type="EMBL" id="JAYKXH010000022">
    <property type="protein sequence ID" value="KAK7127646.1"/>
    <property type="molecule type" value="Genomic_DNA"/>
</dbReference>
<dbReference type="GO" id="GO:0001660">
    <property type="term" value="P:fever generation"/>
    <property type="evidence" value="ECO:0007669"/>
    <property type="project" value="UniProtKB-KW"/>
</dbReference>
<organism evidence="13 14">
    <name type="scientific">Phoxinus phoxinus</name>
    <name type="common">Eurasian minnow</name>
    <dbReference type="NCBI Taxonomy" id="58324"/>
    <lineage>
        <taxon>Eukaryota</taxon>
        <taxon>Metazoa</taxon>
        <taxon>Chordata</taxon>
        <taxon>Craniata</taxon>
        <taxon>Vertebrata</taxon>
        <taxon>Euteleostomi</taxon>
        <taxon>Actinopterygii</taxon>
        <taxon>Neopterygii</taxon>
        <taxon>Teleostei</taxon>
        <taxon>Ostariophysi</taxon>
        <taxon>Cypriniformes</taxon>
        <taxon>Leuciscidae</taxon>
        <taxon>Phoxininae</taxon>
        <taxon>Phoxinus</taxon>
    </lineage>
</organism>
<name>A0AAN9GTB1_9TELE</name>
<keyword evidence="7" id="KW-0202">Cytokine</keyword>
<keyword evidence="12" id="KW-0497">Mitogen</keyword>
<dbReference type="GO" id="GO:0051781">
    <property type="term" value="P:positive regulation of cell division"/>
    <property type="evidence" value="ECO:0007669"/>
    <property type="project" value="UniProtKB-KW"/>
</dbReference>
<dbReference type="SUPFAM" id="SSF50353">
    <property type="entry name" value="Cytokine"/>
    <property type="match status" value="1"/>
</dbReference>
<dbReference type="InterPro" id="IPR008996">
    <property type="entry name" value="IL1/FGF"/>
</dbReference>
<dbReference type="PANTHER" id="PTHR10078">
    <property type="entry name" value="INTERLEUKIN-1 FAMILY MEMBER"/>
    <property type="match status" value="1"/>
</dbReference>
<dbReference type="GO" id="GO:0005615">
    <property type="term" value="C:extracellular space"/>
    <property type="evidence" value="ECO:0007669"/>
    <property type="project" value="UniProtKB-KW"/>
</dbReference>
<gene>
    <name evidence="13" type="ORF">R3I93_020278</name>
</gene>
<dbReference type="GO" id="GO:0005829">
    <property type="term" value="C:cytosol"/>
    <property type="evidence" value="ECO:0007669"/>
    <property type="project" value="UniProtKB-SubCell"/>
</dbReference>
<evidence type="ECO:0000256" key="4">
    <source>
        <dbReference type="ARBA" id="ARBA00010448"/>
    </source>
</evidence>
<keyword evidence="11" id="KW-0458">Lysosome</keyword>
<proteinExistence type="inferred from homology"/>
<evidence type="ECO:0000256" key="2">
    <source>
        <dbReference type="ARBA" id="ARBA00004514"/>
    </source>
</evidence>
<dbReference type="GO" id="GO:0005125">
    <property type="term" value="F:cytokine activity"/>
    <property type="evidence" value="ECO:0007669"/>
    <property type="project" value="UniProtKB-KW"/>
</dbReference>
<evidence type="ECO:0000313" key="13">
    <source>
        <dbReference type="EMBL" id="KAK7127646.1"/>
    </source>
</evidence>
<accession>A0AAN9GTB1</accession>
<keyword evidence="9" id="KW-0666">Pyrogen</keyword>
<evidence type="ECO:0000256" key="12">
    <source>
        <dbReference type="ARBA" id="ARBA00023246"/>
    </source>
</evidence>
<protein>
    <recommendedName>
        <fullName evidence="5">Interleukin-1 beta</fullName>
    </recommendedName>
</protein>
<dbReference type="Proteomes" id="UP001364617">
    <property type="component" value="Unassembled WGS sequence"/>
</dbReference>
<evidence type="ECO:0000256" key="5">
    <source>
        <dbReference type="ARBA" id="ARBA00014702"/>
    </source>
</evidence>
<reference evidence="13 14" key="1">
    <citation type="submission" date="2024-02" db="EMBL/GenBank/DDBJ databases">
        <title>Chromosome-level genome assembly of the Eurasian Minnow (Phoxinus phoxinus).</title>
        <authorList>
            <person name="Oriowo T.O."/>
            <person name="Martin S."/>
            <person name="Stange M."/>
            <person name="Chrysostomakis Y."/>
            <person name="Brown T."/>
            <person name="Winkler S."/>
            <person name="Kukowka S."/>
            <person name="Myers E.W."/>
            <person name="Bohne A."/>
        </authorList>
    </citation>
    <scope>NUCLEOTIDE SEQUENCE [LARGE SCALE GENOMIC DNA]</scope>
    <source>
        <strain evidence="13">ZFMK-TIS-60720</strain>
        <tissue evidence="13">Whole Organism</tissue>
    </source>
</reference>
<evidence type="ECO:0000313" key="14">
    <source>
        <dbReference type="Proteomes" id="UP001364617"/>
    </source>
</evidence>
<keyword evidence="6" id="KW-0963">Cytoplasm</keyword>
<sequence>MASEGNPVSGGVTLLHTECEGKHSYEVKAFLNYNKGMFTSKGDKLLMINNINVEDLTPAAFADLLVEGSPLLTIHHSCKTKTEECESEELRVNKKEPTLMSFSLMMVRESELEAYGSLGPSPSQPEDIEDDCFDDDNFLIVSMADTSFSLVLARGCDPDNPCNNCGKTNCKFNEVVVLPTRAEITSGSPKILSLLRQRDHLYIKSFIRDKYVTPNYRQICLDNTMSAPITIYSYKTTMGVPGTPVVLNFTNTNNFFSCTTKPGVDTKILTVTQHIKQDLQTVCADDPEKWSLVFYMSCGPDNLRRFESALHKGWFIYSKNVDEVDMDRVEQFNCKPNTFFIIIQSENGSC</sequence>
<comment type="caution">
    <text evidence="13">The sequence shown here is derived from an EMBL/GenBank/DDBJ whole genome shotgun (WGS) entry which is preliminary data.</text>
</comment>
<dbReference type="GO" id="GO:1901222">
    <property type="term" value="P:regulation of non-canonical NF-kappaB signal transduction"/>
    <property type="evidence" value="ECO:0007669"/>
    <property type="project" value="TreeGrafter"/>
</dbReference>
<dbReference type="GO" id="GO:0005764">
    <property type="term" value="C:lysosome"/>
    <property type="evidence" value="ECO:0007669"/>
    <property type="project" value="UniProtKB-SubCell"/>
</dbReference>
<dbReference type="GO" id="GO:0006955">
    <property type="term" value="P:immune response"/>
    <property type="evidence" value="ECO:0007669"/>
    <property type="project" value="InterPro"/>
</dbReference>
<evidence type="ECO:0000256" key="11">
    <source>
        <dbReference type="ARBA" id="ARBA00023228"/>
    </source>
</evidence>
<keyword evidence="10" id="KW-0395">Inflammatory response</keyword>
<evidence type="ECO:0000256" key="7">
    <source>
        <dbReference type="ARBA" id="ARBA00022514"/>
    </source>
</evidence>
<evidence type="ECO:0000256" key="1">
    <source>
        <dbReference type="ARBA" id="ARBA00004371"/>
    </source>
</evidence>
<evidence type="ECO:0000256" key="6">
    <source>
        <dbReference type="ARBA" id="ARBA00022490"/>
    </source>
</evidence>
<dbReference type="GO" id="GO:0048246">
    <property type="term" value="P:macrophage chemotaxis"/>
    <property type="evidence" value="ECO:0007669"/>
    <property type="project" value="TreeGrafter"/>
</dbReference>
<evidence type="ECO:0000256" key="9">
    <source>
        <dbReference type="ARBA" id="ARBA00022620"/>
    </source>
</evidence>
<dbReference type="GO" id="GO:0019221">
    <property type="term" value="P:cytokine-mediated signaling pathway"/>
    <property type="evidence" value="ECO:0007669"/>
    <property type="project" value="TreeGrafter"/>
</dbReference>
<dbReference type="AlphaFoldDB" id="A0AAN9GTB1"/>
<dbReference type="GO" id="GO:0071222">
    <property type="term" value="P:cellular response to lipopolysaccharide"/>
    <property type="evidence" value="ECO:0007669"/>
    <property type="project" value="TreeGrafter"/>
</dbReference>
<comment type="subcellular location">
    <subcellularLocation>
        <location evidence="2">Cytoplasm</location>
        <location evidence="2">Cytosol</location>
    </subcellularLocation>
    <subcellularLocation>
        <location evidence="1">Lysosome</location>
    </subcellularLocation>
    <subcellularLocation>
        <location evidence="3">Secreted</location>
        <location evidence="3">Extracellular exosome</location>
    </subcellularLocation>
</comment>
<dbReference type="Gene3D" id="2.80.10.50">
    <property type="match status" value="1"/>
</dbReference>
<dbReference type="PANTHER" id="PTHR10078:SF30">
    <property type="entry name" value="INTERLEUKIN-1 BETA"/>
    <property type="match status" value="1"/>
</dbReference>
<dbReference type="InterPro" id="IPR000975">
    <property type="entry name" value="IL-1_fam"/>
</dbReference>
<keyword evidence="14" id="KW-1185">Reference proteome</keyword>
<dbReference type="GO" id="GO:0010628">
    <property type="term" value="P:positive regulation of gene expression"/>
    <property type="evidence" value="ECO:0007669"/>
    <property type="project" value="TreeGrafter"/>
</dbReference>
<dbReference type="CDD" id="cd00100">
    <property type="entry name" value="beta-trefoil_IL1"/>
    <property type="match status" value="1"/>
</dbReference>
<evidence type="ECO:0000256" key="3">
    <source>
        <dbReference type="ARBA" id="ARBA00004550"/>
    </source>
</evidence>